<dbReference type="GO" id="GO:0008658">
    <property type="term" value="F:penicillin binding"/>
    <property type="evidence" value="ECO:0007669"/>
    <property type="project" value="InterPro"/>
</dbReference>
<comment type="subcellular location">
    <subcellularLocation>
        <location evidence="2">Cell membrane</location>
    </subcellularLocation>
    <subcellularLocation>
        <location evidence="1">Membrane</location>
        <topology evidence="1">Single-pass membrane protein</topology>
    </subcellularLocation>
</comment>
<feature type="domain" description="Penicillin-binding protein dimerisation" evidence="12">
    <location>
        <begin position="121"/>
        <end position="188"/>
    </location>
</feature>
<evidence type="ECO:0000256" key="3">
    <source>
        <dbReference type="ARBA" id="ARBA00022475"/>
    </source>
</evidence>
<dbReference type="SUPFAM" id="SSF56601">
    <property type="entry name" value="beta-lactamase/transpeptidase-like"/>
    <property type="match status" value="1"/>
</dbReference>
<evidence type="ECO:0000259" key="12">
    <source>
        <dbReference type="Pfam" id="PF03717"/>
    </source>
</evidence>
<dbReference type="GO" id="GO:0008360">
    <property type="term" value="P:regulation of cell shape"/>
    <property type="evidence" value="ECO:0007669"/>
    <property type="project" value="UniProtKB-KW"/>
</dbReference>
<dbReference type="PANTHER" id="PTHR30627:SF2">
    <property type="entry name" value="PEPTIDOGLYCAN D,D-TRANSPEPTIDASE MRDA"/>
    <property type="match status" value="1"/>
</dbReference>
<gene>
    <name evidence="13" type="ORF">A3G52_00455</name>
</gene>
<organism evidence="13 14">
    <name type="scientific">Candidatus Taylorbacteria bacterium RIFCSPLOWO2_12_FULL_43_20</name>
    <dbReference type="NCBI Taxonomy" id="1802332"/>
    <lineage>
        <taxon>Bacteria</taxon>
        <taxon>Candidatus Tayloriibacteriota</taxon>
    </lineage>
</organism>
<dbReference type="SUPFAM" id="SSF56519">
    <property type="entry name" value="Penicillin binding protein dimerisation domain"/>
    <property type="match status" value="1"/>
</dbReference>
<evidence type="ECO:0000256" key="9">
    <source>
        <dbReference type="ARBA" id="ARBA00023316"/>
    </source>
</evidence>
<dbReference type="PANTHER" id="PTHR30627">
    <property type="entry name" value="PEPTIDOGLYCAN D,D-TRANSPEPTIDASE"/>
    <property type="match status" value="1"/>
</dbReference>
<dbReference type="GO" id="GO:0005886">
    <property type="term" value="C:plasma membrane"/>
    <property type="evidence" value="ECO:0007669"/>
    <property type="project" value="UniProtKB-SubCell"/>
</dbReference>
<dbReference type="InterPro" id="IPR050515">
    <property type="entry name" value="Beta-lactam/transpept"/>
</dbReference>
<dbReference type="InterPro" id="IPR012338">
    <property type="entry name" value="Beta-lactam/transpept-like"/>
</dbReference>
<evidence type="ECO:0000256" key="8">
    <source>
        <dbReference type="ARBA" id="ARBA00023136"/>
    </source>
</evidence>
<sequence length="563" mass="62700">MFWKKIKKHFRKQETEIHPDEIFLDSRNLPEFDTYQFEGRIERPISTRMHVFIGAVFLLIALVFLSRLVYLQINKGEILRSLSENNRLRHSYIFAERGVVYDRRDKLMAWNASHPEGEQFSIRQYTDAAGVSLLLGYVKYPGKDSAGFYYSDQYDGKDGVEKYFNAELSGKNGLKIIETDAVGRVVSENIIDPPVSGKTLHLSIDSELSEAFFVEIEKLALEIGFKGGAAAIMDITNGEVVAMTSYPEYSSDVLSQGKDKKTIESFINDGNNPFLDRLSRGLYTPGSIIKPFIAIAALAEGVIDPSKKIVSTGSITLPNIYDETKSTVFRDWKAHGAVDMREAIAVSSDVYFYEIGGGYEEQKGLGITLIDKYMRLFGFGRELPVPYFGGMAGTIPNPKWKAENFEGEEWTVGNTYHTSIGQYGFLVTPMQALVATAAVANNGRIVYPEILKGVTSGESGQIDLDKSYFEVAKDGMRLSVVIGTASALNVPYVKFAGKTGTAELGAAKQYVNSWVTGFFPYDEPKYAFVVIMEKGPRANTVGASAVARRFFDWASIYRPDLFE</sequence>
<evidence type="ECO:0000256" key="5">
    <source>
        <dbReference type="ARBA" id="ARBA00022960"/>
    </source>
</evidence>
<name>A0A1G2P3C1_9BACT</name>
<evidence type="ECO:0000259" key="11">
    <source>
        <dbReference type="Pfam" id="PF00905"/>
    </source>
</evidence>
<dbReference type="Pfam" id="PF00905">
    <property type="entry name" value="Transpeptidase"/>
    <property type="match status" value="1"/>
</dbReference>
<evidence type="ECO:0000256" key="1">
    <source>
        <dbReference type="ARBA" id="ARBA00004167"/>
    </source>
</evidence>
<evidence type="ECO:0000256" key="10">
    <source>
        <dbReference type="SAM" id="Phobius"/>
    </source>
</evidence>
<dbReference type="AlphaFoldDB" id="A0A1G2P3C1"/>
<keyword evidence="4 10" id="KW-0812">Transmembrane</keyword>
<dbReference type="EMBL" id="MHSK01000017">
    <property type="protein sequence ID" value="OHA42209.1"/>
    <property type="molecule type" value="Genomic_DNA"/>
</dbReference>
<dbReference type="InterPro" id="IPR005311">
    <property type="entry name" value="PBP_dimer"/>
</dbReference>
<dbReference type="Gene3D" id="3.90.1310.10">
    <property type="entry name" value="Penicillin-binding protein 2a (Domain 2)"/>
    <property type="match status" value="1"/>
</dbReference>
<evidence type="ECO:0000313" key="13">
    <source>
        <dbReference type="EMBL" id="OHA42209.1"/>
    </source>
</evidence>
<keyword evidence="9" id="KW-0961">Cell wall biogenesis/degradation</keyword>
<dbReference type="Proteomes" id="UP000177269">
    <property type="component" value="Unassembled WGS sequence"/>
</dbReference>
<keyword evidence="5" id="KW-0133">Cell shape</keyword>
<dbReference type="GO" id="GO:0009252">
    <property type="term" value="P:peptidoglycan biosynthetic process"/>
    <property type="evidence" value="ECO:0007669"/>
    <property type="project" value="UniProtKB-KW"/>
</dbReference>
<keyword evidence="6" id="KW-0573">Peptidoglycan synthesis</keyword>
<evidence type="ECO:0000256" key="6">
    <source>
        <dbReference type="ARBA" id="ARBA00022984"/>
    </source>
</evidence>
<feature type="transmembrane region" description="Helical" evidence="10">
    <location>
        <begin position="50"/>
        <end position="70"/>
    </location>
</feature>
<keyword evidence="3" id="KW-1003">Cell membrane</keyword>
<evidence type="ECO:0000313" key="14">
    <source>
        <dbReference type="Proteomes" id="UP000177269"/>
    </source>
</evidence>
<accession>A0A1G2P3C1</accession>
<proteinExistence type="predicted"/>
<dbReference type="GO" id="GO:0071972">
    <property type="term" value="F:peptidoglycan L,D-transpeptidase activity"/>
    <property type="evidence" value="ECO:0007669"/>
    <property type="project" value="TreeGrafter"/>
</dbReference>
<reference evidence="13 14" key="1">
    <citation type="journal article" date="2016" name="Nat. Commun.">
        <title>Thousands of microbial genomes shed light on interconnected biogeochemical processes in an aquifer system.</title>
        <authorList>
            <person name="Anantharaman K."/>
            <person name="Brown C.T."/>
            <person name="Hug L.A."/>
            <person name="Sharon I."/>
            <person name="Castelle C.J."/>
            <person name="Probst A.J."/>
            <person name="Thomas B.C."/>
            <person name="Singh A."/>
            <person name="Wilkins M.J."/>
            <person name="Karaoz U."/>
            <person name="Brodie E.L."/>
            <person name="Williams K.H."/>
            <person name="Hubbard S.S."/>
            <person name="Banfield J.F."/>
        </authorList>
    </citation>
    <scope>NUCLEOTIDE SEQUENCE [LARGE SCALE GENOMIC DNA]</scope>
</reference>
<dbReference type="Gene3D" id="3.40.710.10">
    <property type="entry name" value="DD-peptidase/beta-lactamase superfamily"/>
    <property type="match status" value="1"/>
</dbReference>
<evidence type="ECO:0000256" key="7">
    <source>
        <dbReference type="ARBA" id="ARBA00022989"/>
    </source>
</evidence>
<protein>
    <recommendedName>
        <fullName evidence="15">Penicillin-binding protein 2</fullName>
    </recommendedName>
</protein>
<dbReference type="InterPro" id="IPR036138">
    <property type="entry name" value="PBP_dimer_sf"/>
</dbReference>
<evidence type="ECO:0000256" key="4">
    <source>
        <dbReference type="ARBA" id="ARBA00022692"/>
    </source>
</evidence>
<dbReference type="InterPro" id="IPR001460">
    <property type="entry name" value="PCN-bd_Tpept"/>
</dbReference>
<comment type="caution">
    <text evidence="13">The sequence shown here is derived from an EMBL/GenBank/DDBJ whole genome shotgun (WGS) entry which is preliminary data.</text>
</comment>
<feature type="domain" description="Penicillin-binding protein transpeptidase" evidence="11">
    <location>
        <begin position="228"/>
        <end position="545"/>
    </location>
</feature>
<dbReference type="Pfam" id="PF03717">
    <property type="entry name" value="PBP_dimer"/>
    <property type="match status" value="1"/>
</dbReference>
<keyword evidence="8 10" id="KW-0472">Membrane</keyword>
<evidence type="ECO:0008006" key="15">
    <source>
        <dbReference type="Google" id="ProtNLM"/>
    </source>
</evidence>
<dbReference type="GO" id="GO:0071555">
    <property type="term" value="P:cell wall organization"/>
    <property type="evidence" value="ECO:0007669"/>
    <property type="project" value="UniProtKB-KW"/>
</dbReference>
<evidence type="ECO:0000256" key="2">
    <source>
        <dbReference type="ARBA" id="ARBA00004236"/>
    </source>
</evidence>
<keyword evidence="7 10" id="KW-1133">Transmembrane helix</keyword>